<dbReference type="Proteomes" id="UP000708208">
    <property type="component" value="Unassembled WGS sequence"/>
</dbReference>
<dbReference type="PANTHER" id="PTHR22948">
    <property type="entry name" value="TUDOR DOMAIN CONTAINING PROTEIN"/>
    <property type="match status" value="1"/>
</dbReference>
<dbReference type="Pfam" id="PF00567">
    <property type="entry name" value="TUDOR"/>
    <property type="match status" value="2"/>
</dbReference>
<protein>
    <recommendedName>
        <fullName evidence="1">Tudor domain-containing protein</fullName>
    </recommendedName>
</protein>
<feature type="non-terminal residue" evidence="2">
    <location>
        <position position="629"/>
    </location>
</feature>
<dbReference type="CDD" id="cd20379">
    <property type="entry name" value="Tudor_dTUD-like"/>
    <property type="match status" value="1"/>
</dbReference>
<keyword evidence="3" id="KW-1185">Reference proteome</keyword>
<accession>A0A8J2J3A3</accession>
<dbReference type="GO" id="GO:0034587">
    <property type="term" value="P:piRNA processing"/>
    <property type="evidence" value="ECO:0007669"/>
    <property type="project" value="TreeGrafter"/>
</dbReference>
<evidence type="ECO:0000313" key="2">
    <source>
        <dbReference type="EMBL" id="CAG7672086.1"/>
    </source>
</evidence>
<dbReference type="GO" id="GO:0030719">
    <property type="term" value="P:P granule organization"/>
    <property type="evidence" value="ECO:0007669"/>
    <property type="project" value="TreeGrafter"/>
</dbReference>
<gene>
    <name evidence="2" type="ORF">AFUS01_LOCUS2099</name>
</gene>
<sequence length="629" mass="72159">CHGDSQADNSSNSSFPLPFAPINEKFRFQILTREWIALLLCCVLRSMFGTTGGMDSLNEKLVNTDSKEVFGSGIQPDARLLTVISDDKLRSDLEVATGFGRISKERKKRPVNSYFVPFENLGIEVSPLESITRHMFYIGLEVNPNKKMPSLRPVTTSGESSLQEVNSQTQPVKAIEANFVSMNFTRERFEETENNVQARVQRLHNMFPQPLYLTGSNKSLTGKEEFVFTRFHGTLNLEHFKKSSVTVTSQSDDCHQKVSRELFYRSKSFGPSQMFRVEILSVDTFDMLELRITEPKVQEDFKSLMTLMKAYYDTTLINPKKERIPANRIQVGMIAVALVNPFTSDAKFIRVRVGPSQDIKYNERTYSIFTVFGVDEGESYSVPTENLYYIDPDFMQLPFIVNKYQLKDFDFFQGTQIIFSTFESLVNIKRNFKAKISTRSDKESMLCVELFLGKGEYEQHVNYLYLQELLRVLTPTISSDICEVEVCHCNSKGALNQELFVARSLTDGMLYRARVERILFEANQLVVEFVDWGNLETIDATGIFKAAKIDRNYAVIPPQALKARLEHIKEIPDVDVFFKAVAAVPLQVWAPEKDEGTVMKVKRVACFVRKQDRWVPIREYLKRFNILVI</sequence>
<dbReference type="PANTHER" id="PTHR22948:SF29">
    <property type="entry name" value="FI02030P-RELATED"/>
    <property type="match status" value="1"/>
</dbReference>
<feature type="domain" description="Tudor" evidence="1">
    <location>
        <begin position="493"/>
        <end position="553"/>
    </location>
</feature>
<evidence type="ECO:0000313" key="3">
    <source>
        <dbReference type="Proteomes" id="UP000708208"/>
    </source>
</evidence>
<dbReference type="InterPro" id="IPR002999">
    <property type="entry name" value="Tudor"/>
</dbReference>
<dbReference type="PROSITE" id="PS50304">
    <property type="entry name" value="TUDOR"/>
    <property type="match status" value="1"/>
</dbReference>
<name>A0A8J2J3A3_9HEXA</name>
<comment type="caution">
    <text evidence="2">The sequence shown here is derived from an EMBL/GenBank/DDBJ whole genome shotgun (WGS) entry which is preliminary data.</text>
</comment>
<dbReference type="GO" id="GO:0043186">
    <property type="term" value="C:P granule"/>
    <property type="evidence" value="ECO:0007669"/>
    <property type="project" value="TreeGrafter"/>
</dbReference>
<dbReference type="EMBL" id="CAJVCH010011922">
    <property type="protein sequence ID" value="CAG7672086.1"/>
    <property type="molecule type" value="Genomic_DNA"/>
</dbReference>
<proteinExistence type="predicted"/>
<dbReference type="AlphaFoldDB" id="A0A8J2J3A3"/>
<dbReference type="GO" id="GO:0007283">
    <property type="term" value="P:spermatogenesis"/>
    <property type="evidence" value="ECO:0007669"/>
    <property type="project" value="TreeGrafter"/>
</dbReference>
<organism evidence="2 3">
    <name type="scientific">Allacma fusca</name>
    <dbReference type="NCBI Taxonomy" id="39272"/>
    <lineage>
        <taxon>Eukaryota</taxon>
        <taxon>Metazoa</taxon>
        <taxon>Ecdysozoa</taxon>
        <taxon>Arthropoda</taxon>
        <taxon>Hexapoda</taxon>
        <taxon>Collembola</taxon>
        <taxon>Symphypleona</taxon>
        <taxon>Sminthuridae</taxon>
        <taxon>Allacma</taxon>
    </lineage>
</organism>
<evidence type="ECO:0000259" key="1">
    <source>
        <dbReference type="PROSITE" id="PS50304"/>
    </source>
</evidence>
<dbReference type="InterPro" id="IPR050621">
    <property type="entry name" value="Tudor_domain_containing"/>
</dbReference>
<reference evidence="2" key="1">
    <citation type="submission" date="2021-06" db="EMBL/GenBank/DDBJ databases">
        <authorList>
            <person name="Hodson N. C."/>
            <person name="Mongue J. A."/>
            <person name="Jaron S. K."/>
        </authorList>
    </citation>
    <scope>NUCLEOTIDE SEQUENCE</scope>
</reference>